<dbReference type="Gene3D" id="3.40.50.720">
    <property type="entry name" value="NAD(P)-binding Rossmann-like Domain"/>
    <property type="match status" value="1"/>
</dbReference>
<dbReference type="PANTHER" id="PTHR43249">
    <property type="entry name" value="UDP-N-ACETYL-2-AMINO-2-DEOXY-D-GLUCURONATE OXIDASE"/>
    <property type="match status" value="1"/>
</dbReference>
<dbReference type="GO" id="GO:0000166">
    <property type="term" value="F:nucleotide binding"/>
    <property type="evidence" value="ECO:0007669"/>
    <property type="project" value="InterPro"/>
</dbReference>
<reference evidence="3" key="1">
    <citation type="submission" date="2020-06" db="EMBL/GenBank/DDBJ databases">
        <title>Insight into the genomes of haloalkaliphilic bacilli from Kenyan soda lakes.</title>
        <authorList>
            <person name="Mwirichia R."/>
            <person name="Villamizar G.C."/>
            <person name="Poehlein A."/>
            <person name="Mugweru J."/>
            <person name="Kipnyargis A."/>
            <person name="Kiplimo D."/>
            <person name="Orwa P."/>
            <person name="Daniel R."/>
        </authorList>
    </citation>
    <scope>NUCLEOTIDE SEQUENCE</scope>
    <source>
        <strain evidence="3">B1096_S55</strain>
    </source>
</reference>
<evidence type="ECO:0000259" key="1">
    <source>
        <dbReference type="Pfam" id="PF01408"/>
    </source>
</evidence>
<dbReference type="InterPro" id="IPR000683">
    <property type="entry name" value="Gfo/Idh/MocA-like_OxRdtase_N"/>
</dbReference>
<feature type="domain" description="GFO/IDH/MocA-like oxidoreductase" evidence="2">
    <location>
        <begin position="137"/>
        <end position="260"/>
    </location>
</feature>
<dbReference type="Pfam" id="PF22725">
    <property type="entry name" value="GFO_IDH_MocA_C3"/>
    <property type="match status" value="1"/>
</dbReference>
<dbReference type="RefSeq" id="WP_257820549.1">
    <property type="nucleotide sequence ID" value="NZ_JABXYM010000001.1"/>
</dbReference>
<gene>
    <name evidence="3" type="ORF">HXA33_04575</name>
</gene>
<feature type="domain" description="Gfo/Idh/MocA-like oxidoreductase N-terminal" evidence="1">
    <location>
        <begin position="4"/>
        <end position="127"/>
    </location>
</feature>
<dbReference type="SUPFAM" id="SSF55347">
    <property type="entry name" value="Glyceraldehyde-3-phosphate dehydrogenase-like, C-terminal domain"/>
    <property type="match status" value="1"/>
</dbReference>
<organism evidence="3 4">
    <name type="scientific">Salipaludibacillus agaradhaerens</name>
    <name type="common">Bacillus agaradhaerens</name>
    <dbReference type="NCBI Taxonomy" id="76935"/>
    <lineage>
        <taxon>Bacteria</taxon>
        <taxon>Bacillati</taxon>
        <taxon>Bacillota</taxon>
        <taxon>Bacilli</taxon>
        <taxon>Bacillales</taxon>
        <taxon>Bacillaceae</taxon>
    </lineage>
</organism>
<dbReference type="Gene3D" id="3.30.360.10">
    <property type="entry name" value="Dihydrodipicolinate Reductase, domain 2"/>
    <property type="match status" value="1"/>
</dbReference>
<evidence type="ECO:0000259" key="2">
    <source>
        <dbReference type="Pfam" id="PF22725"/>
    </source>
</evidence>
<dbReference type="InterPro" id="IPR052515">
    <property type="entry name" value="Gfo/Idh/MocA_Oxidoreductase"/>
</dbReference>
<proteinExistence type="predicted"/>
<dbReference type="PANTHER" id="PTHR43249:SF1">
    <property type="entry name" value="D-GLUCOSIDE 3-DEHYDROGENASE"/>
    <property type="match status" value="1"/>
</dbReference>
<dbReference type="Proteomes" id="UP001057753">
    <property type="component" value="Unassembled WGS sequence"/>
</dbReference>
<evidence type="ECO:0000313" key="3">
    <source>
        <dbReference type="EMBL" id="MCR6095811.1"/>
    </source>
</evidence>
<dbReference type="EMBL" id="JABXYM010000001">
    <property type="protein sequence ID" value="MCR6095811.1"/>
    <property type="molecule type" value="Genomic_DNA"/>
</dbReference>
<evidence type="ECO:0000313" key="4">
    <source>
        <dbReference type="Proteomes" id="UP001057753"/>
    </source>
</evidence>
<name>A0A9Q4AZW0_SALAG</name>
<sequence length="354" mass="39648">MSVTIGLIGCGAISRKHLKTIANIDSVQLTAVSDVNDDRMSEAVERYRTLTGEQTSIAKLNDYKALIKREDVDAVVVSLLSSMHATVAKEALKAGKHVMLEKPIALSLQDTDELINLQRLTNNVVLVCHQLRYRPVFQKIKWLMDEGITGKPYYGTASLKIHRPESYYSSAAWRGSWEKDGGMLVNQGIHLVDLLIWLLGDIHSVYGQLARYLPFKETEDVASGILHFKNGAKAVIDANSITLPNNLGYELTLVYDKATISIKGGFDRLERCFVEGHPEIEKELNLLMNDTREHEYMYEDFINALKSTKPVKMPCIEGKKAFEAIAGLYLSHIKNKAIPFPIENFSTLDMKGSC</sequence>
<dbReference type="AlphaFoldDB" id="A0A9Q4AZW0"/>
<comment type="caution">
    <text evidence="3">The sequence shown here is derived from an EMBL/GenBank/DDBJ whole genome shotgun (WGS) entry which is preliminary data.</text>
</comment>
<protein>
    <submittedName>
        <fullName evidence="3">Gfo/Idh/MocA family oxidoreductase</fullName>
    </submittedName>
</protein>
<dbReference type="Pfam" id="PF01408">
    <property type="entry name" value="GFO_IDH_MocA"/>
    <property type="match status" value="1"/>
</dbReference>
<dbReference type="SUPFAM" id="SSF51735">
    <property type="entry name" value="NAD(P)-binding Rossmann-fold domains"/>
    <property type="match status" value="1"/>
</dbReference>
<dbReference type="InterPro" id="IPR036291">
    <property type="entry name" value="NAD(P)-bd_dom_sf"/>
</dbReference>
<accession>A0A9Q4AZW0</accession>
<keyword evidence="4" id="KW-1185">Reference proteome</keyword>
<dbReference type="InterPro" id="IPR055170">
    <property type="entry name" value="GFO_IDH_MocA-like_dom"/>
</dbReference>